<accession>A0ABW2VJA5</accession>
<proteinExistence type="inferred from homology"/>
<feature type="domain" description="Nudix hydrolase" evidence="5">
    <location>
        <begin position="8"/>
        <end position="136"/>
    </location>
</feature>
<dbReference type="PROSITE" id="PS00893">
    <property type="entry name" value="NUDIX_BOX"/>
    <property type="match status" value="1"/>
</dbReference>
<dbReference type="InterPro" id="IPR020084">
    <property type="entry name" value="NUDIX_hydrolase_CS"/>
</dbReference>
<dbReference type="InterPro" id="IPR015797">
    <property type="entry name" value="NUDIX_hydrolase-like_dom_sf"/>
</dbReference>
<dbReference type="RefSeq" id="WP_381260820.1">
    <property type="nucleotide sequence ID" value="NZ_JBHTBI010000045.1"/>
</dbReference>
<keyword evidence="7" id="KW-1185">Reference proteome</keyword>
<dbReference type="EMBL" id="JBHTEC010000001">
    <property type="protein sequence ID" value="MFD0284590.1"/>
    <property type="molecule type" value="Genomic_DNA"/>
</dbReference>
<name>A0ABW2VJA5_9ACTN</name>
<sequence length="144" mass="15109">MGEHSSSPATDASVVVALDSGGLVAVLTADFPRHGGAYLFLPGGRREPGESPEECARRELAEEAGVTAQTWRALGSYAITLGSTSRVHLYEARDLTLGPQSLTPSEADFKLSWWPLADAISAAADGQFLLPAGPLALMLVDRSS</sequence>
<protein>
    <submittedName>
        <fullName evidence="6">NUDIX hydrolase</fullName>
    </submittedName>
</protein>
<keyword evidence="3 4" id="KW-0378">Hydrolase</keyword>
<dbReference type="InterPro" id="IPR000086">
    <property type="entry name" value="NUDIX_hydrolase_dom"/>
</dbReference>
<dbReference type="SUPFAM" id="SSF55811">
    <property type="entry name" value="Nudix"/>
    <property type="match status" value="1"/>
</dbReference>
<evidence type="ECO:0000256" key="2">
    <source>
        <dbReference type="ARBA" id="ARBA00005582"/>
    </source>
</evidence>
<dbReference type="CDD" id="cd03424">
    <property type="entry name" value="NUDIX_ADPRase_Nudt5_UGPPase_Nudt14"/>
    <property type="match status" value="1"/>
</dbReference>
<dbReference type="PANTHER" id="PTHR43046">
    <property type="entry name" value="GDP-MANNOSE MANNOSYL HYDROLASE"/>
    <property type="match status" value="1"/>
</dbReference>
<comment type="cofactor">
    <cofactor evidence="1">
        <name>Mg(2+)</name>
        <dbReference type="ChEBI" id="CHEBI:18420"/>
    </cofactor>
</comment>
<evidence type="ECO:0000256" key="4">
    <source>
        <dbReference type="RuleBase" id="RU003476"/>
    </source>
</evidence>
<evidence type="ECO:0000256" key="1">
    <source>
        <dbReference type="ARBA" id="ARBA00001946"/>
    </source>
</evidence>
<comment type="caution">
    <text evidence="6">The sequence shown here is derived from an EMBL/GenBank/DDBJ whole genome shotgun (WGS) entry which is preliminary data.</text>
</comment>
<dbReference type="PRINTS" id="PR00502">
    <property type="entry name" value="NUDIXFAMILY"/>
</dbReference>
<evidence type="ECO:0000313" key="6">
    <source>
        <dbReference type="EMBL" id="MFD0284590.1"/>
    </source>
</evidence>
<gene>
    <name evidence="6" type="ORF">ACFQZP_23520</name>
</gene>
<organism evidence="6 7">
    <name type="scientific">Streptomyces lutosisoli</name>
    <dbReference type="NCBI Taxonomy" id="2665721"/>
    <lineage>
        <taxon>Bacteria</taxon>
        <taxon>Bacillati</taxon>
        <taxon>Actinomycetota</taxon>
        <taxon>Actinomycetes</taxon>
        <taxon>Kitasatosporales</taxon>
        <taxon>Streptomycetaceae</taxon>
        <taxon>Streptomyces</taxon>
    </lineage>
</organism>
<evidence type="ECO:0000259" key="5">
    <source>
        <dbReference type="PROSITE" id="PS51462"/>
    </source>
</evidence>
<dbReference type="Proteomes" id="UP001596957">
    <property type="component" value="Unassembled WGS sequence"/>
</dbReference>
<dbReference type="InterPro" id="IPR020476">
    <property type="entry name" value="Nudix_hydrolase"/>
</dbReference>
<evidence type="ECO:0000256" key="3">
    <source>
        <dbReference type="ARBA" id="ARBA00022801"/>
    </source>
</evidence>
<dbReference type="GO" id="GO:0016787">
    <property type="term" value="F:hydrolase activity"/>
    <property type="evidence" value="ECO:0007669"/>
    <property type="project" value="UniProtKB-KW"/>
</dbReference>
<evidence type="ECO:0000313" key="7">
    <source>
        <dbReference type="Proteomes" id="UP001596957"/>
    </source>
</evidence>
<reference evidence="7" key="1">
    <citation type="journal article" date="2019" name="Int. J. Syst. Evol. Microbiol.">
        <title>The Global Catalogue of Microorganisms (GCM) 10K type strain sequencing project: providing services to taxonomists for standard genome sequencing and annotation.</title>
        <authorList>
            <consortium name="The Broad Institute Genomics Platform"/>
            <consortium name="The Broad Institute Genome Sequencing Center for Infectious Disease"/>
            <person name="Wu L."/>
            <person name="Ma J."/>
        </authorList>
    </citation>
    <scope>NUCLEOTIDE SEQUENCE [LARGE SCALE GENOMIC DNA]</scope>
    <source>
        <strain evidence="7">CGMCC 4.7198</strain>
    </source>
</reference>
<dbReference type="Gene3D" id="3.90.79.10">
    <property type="entry name" value="Nucleoside Triphosphate Pyrophosphohydrolase"/>
    <property type="match status" value="1"/>
</dbReference>
<dbReference type="PANTHER" id="PTHR43046:SF14">
    <property type="entry name" value="MUTT_NUDIX FAMILY PROTEIN"/>
    <property type="match status" value="1"/>
</dbReference>
<comment type="similarity">
    <text evidence="2 4">Belongs to the Nudix hydrolase family.</text>
</comment>
<dbReference type="PROSITE" id="PS51462">
    <property type="entry name" value="NUDIX"/>
    <property type="match status" value="1"/>
</dbReference>
<dbReference type="Pfam" id="PF00293">
    <property type="entry name" value="NUDIX"/>
    <property type="match status" value="1"/>
</dbReference>